<dbReference type="GO" id="GO:0046872">
    <property type="term" value="F:metal ion binding"/>
    <property type="evidence" value="ECO:0007669"/>
    <property type="project" value="UniProtKB-KW"/>
</dbReference>
<dbReference type="STRING" id="1121950.SAMN02745243_01133"/>
<dbReference type="InterPro" id="IPR044492">
    <property type="entry name" value="P_typ_ATPase_HD_dom"/>
</dbReference>
<sequence>MTKELKRKLIELGVGIVLYIYAIFSEQYWHTGKWETVILFLLPYLTVVGELLRTIWTNTKGKKYFDENILILLATVGAFLCGKNAEAVGVLLFYQMGKLFEHLALRHSQKSIEKFMDIRPDYANRRVRGQEVRVDPSELKLRNIIIVKPGERIPVDAVIVKGNSTVNTMALTGESVPHEVREGDRLYSGSINLTGLLEARVTKLYGESTVSKILDLVQNANNRKSDSENFVTRFNKWYTPIVTLLGFAVMIIPSVTFAPEERYIWVYRGLIFLVTACPCGLILSVPLAFFGGIGAASRQGVVVKGANFLENLAKTETFVFDKTGTLTKGVFVVKEYHPRNMSKEELLELMAYGEIHSNHPIAQSLREAYGKELDKKKVKWVKEYSGFGVRANIEGRKVYIGNSKFMRRNEIVYSKVRSAGTAVHLAVDGVYAGYILIADTLREDAKYTISQLRHHQMILVMLTGDNERVAKSVARELGIENVFANLMPEGKVEQLQEFMDSQLEEEKLVFVGDGINDAPVLAMADVGIAMGGLGSDAAIEAADIVLMKDEPSGIIKAIRIAKETLSVVKENMVFAIGIKVILLVFAIMGYVSMRDAIVADMVVLAINLLNSLWVLRYPEQ</sequence>
<dbReference type="SFLD" id="SFLDS00003">
    <property type="entry name" value="Haloacid_Dehalogenase"/>
    <property type="match status" value="1"/>
</dbReference>
<reference evidence="13" key="1">
    <citation type="submission" date="2016-11" db="EMBL/GenBank/DDBJ databases">
        <authorList>
            <person name="Jaros S."/>
            <person name="Januszkiewicz K."/>
            <person name="Wedrychowicz H."/>
        </authorList>
    </citation>
    <scope>NUCLEOTIDE SEQUENCE [LARGE SCALE GENOMIC DNA]</scope>
    <source>
        <strain evidence="13">DSM 15480</strain>
    </source>
</reference>
<evidence type="ECO:0000256" key="3">
    <source>
        <dbReference type="ARBA" id="ARBA00022539"/>
    </source>
</evidence>
<evidence type="ECO:0000256" key="4">
    <source>
        <dbReference type="ARBA" id="ARBA00022692"/>
    </source>
</evidence>
<dbReference type="EC" id="7.2.2.21" evidence="9"/>
<keyword evidence="5 11" id="KW-0479">Metal-binding</keyword>
<accession>A0A1M6LBD0</accession>
<dbReference type="InterPro" id="IPR059000">
    <property type="entry name" value="ATPase_P-type_domA"/>
</dbReference>
<feature type="transmembrane region" description="Helical" evidence="11">
    <location>
        <begin position="12"/>
        <end position="30"/>
    </location>
</feature>
<dbReference type="SUPFAM" id="SSF81653">
    <property type="entry name" value="Calcium ATPase, transduction domain A"/>
    <property type="match status" value="1"/>
</dbReference>
<dbReference type="PRINTS" id="PR00119">
    <property type="entry name" value="CATATPASE"/>
</dbReference>
<feature type="transmembrane region" description="Helical" evidence="11">
    <location>
        <begin position="36"/>
        <end position="56"/>
    </location>
</feature>
<dbReference type="NCBIfam" id="TIGR01494">
    <property type="entry name" value="ATPase_P-type"/>
    <property type="match status" value="1"/>
</dbReference>
<dbReference type="SUPFAM" id="SSF81665">
    <property type="entry name" value="Calcium ATPase, transmembrane domain M"/>
    <property type="match status" value="1"/>
</dbReference>
<feature type="transmembrane region" description="Helical" evidence="11">
    <location>
        <begin position="264"/>
        <end position="290"/>
    </location>
</feature>
<comment type="similarity">
    <text evidence="2 11">Belongs to the cation transport ATPase (P-type) (TC 3.A.3) family. Type IB subfamily.</text>
</comment>
<dbReference type="InterPro" id="IPR023214">
    <property type="entry name" value="HAD_sf"/>
</dbReference>
<evidence type="ECO:0000256" key="1">
    <source>
        <dbReference type="ARBA" id="ARBA00004141"/>
    </source>
</evidence>
<keyword evidence="4 11" id="KW-0812">Transmembrane</keyword>
<dbReference type="Pfam" id="PF00122">
    <property type="entry name" value="E1-E2_ATPase"/>
    <property type="match status" value="1"/>
</dbReference>
<dbReference type="Gene3D" id="2.70.150.10">
    <property type="entry name" value="Calcium-transporting ATPase, cytoplasmic transduction domain A"/>
    <property type="match status" value="1"/>
</dbReference>
<feature type="transmembrane region" description="Helical" evidence="11">
    <location>
        <begin position="572"/>
        <end position="591"/>
    </location>
</feature>
<dbReference type="Gene3D" id="3.40.50.1000">
    <property type="entry name" value="HAD superfamily/HAD-like"/>
    <property type="match status" value="1"/>
</dbReference>
<keyword evidence="3" id="KW-0104">Cadmium</keyword>
<organism evidence="13 14">
    <name type="scientific">Hespellia stercorisuis DSM 15480</name>
    <dbReference type="NCBI Taxonomy" id="1121950"/>
    <lineage>
        <taxon>Bacteria</taxon>
        <taxon>Bacillati</taxon>
        <taxon>Bacillota</taxon>
        <taxon>Clostridia</taxon>
        <taxon>Lachnospirales</taxon>
        <taxon>Lachnospiraceae</taxon>
        <taxon>Hespellia</taxon>
    </lineage>
</organism>
<evidence type="ECO:0000256" key="5">
    <source>
        <dbReference type="ARBA" id="ARBA00022723"/>
    </source>
</evidence>
<dbReference type="EMBL" id="FQZY01000014">
    <property type="protein sequence ID" value="SHJ68478.1"/>
    <property type="molecule type" value="Genomic_DNA"/>
</dbReference>
<dbReference type="GO" id="GO:0005886">
    <property type="term" value="C:plasma membrane"/>
    <property type="evidence" value="ECO:0007669"/>
    <property type="project" value="UniProtKB-SubCell"/>
</dbReference>
<gene>
    <name evidence="13" type="ORF">SAMN02745243_01133</name>
</gene>
<evidence type="ECO:0000256" key="10">
    <source>
        <dbReference type="ARBA" id="ARBA00049338"/>
    </source>
</evidence>
<evidence type="ECO:0000256" key="8">
    <source>
        <dbReference type="ARBA" id="ARBA00023136"/>
    </source>
</evidence>
<dbReference type="InterPro" id="IPR018303">
    <property type="entry name" value="ATPase_P-typ_P_site"/>
</dbReference>
<keyword evidence="14" id="KW-1185">Reference proteome</keyword>
<comment type="subcellular location">
    <subcellularLocation>
        <location evidence="11">Cell membrane</location>
    </subcellularLocation>
    <subcellularLocation>
        <location evidence="1">Membrane</location>
        <topology evidence="1">Multi-pass membrane protein</topology>
    </subcellularLocation>
</comment>
<feature type="transmembrane region" description="Helical" evidence="11">
    <location>
        <begin position="597"/>
        <end position="615"/>
    </location>
</feature>
<dbReference type="Pfam" id="PF00702">
    <property type="entry name" value="Hydrolase"/>
    <property type="match status" value="1"/>
</dbReference>
<dbReference type="SFLD" id="SFLDF00027">
    <property type="entry name" value="p-type_atpase"/>
    <property type="match status" value="1"/>
</dbReference>
<dbReference type="InterPro" id="IPR051014">
    <property type="entry name" value="Cation_Transport_ATPase_IB"/>
</dbReference>
<feature type="domain" description="P-type ATPase A" evidence="12">
    <location>
        <begin position="119"/>
        <end position="218"/>
    </location>
</feature>
<evidence type="ECO:0000256" key="6">
    <source>
        <dbReference type="ARBA" id="ARBA00022967"/>
    </source>
</evidence>
<keyword evidence="11" id="KW-1003">Cell membrane</keyword>
<keyword evidence="8 11" id="KW-0472">Membrane</keyword>
<evidence type="ECO:0000256" key="9">
    <source>
        <dbReference type="ARBA" id="ARBA00039103"/>
    </source>
</evidence>
<dbReference type="GO" id="GO:0005524">
    <property type="term" value="F:ATP binding"/>
    <property type="evidence" value="ECO:0007669"/>
    <property type="project" value="UniProtKB-UniRule"/>
</dbReference>
<dbReference type="NCBIfam" id="TIGR01512">
    <property type="entry name" value="ATPase-IB2_Cd"/>
    <property type="match status" value="1"/>
</dbReference>
<keyword evidence="11" id="KW-0067">ATP-binding</keyword>
<dbReference type="NCBIfam" id="TIGR01525">
    <property type="entry name" value="ATPase-IB_hvy"/>
    <property type="match status" value="1"/>
</dbReference>
<dbReference type="OrthoDB" id="9813266at2"/>
<evidence type="ECO:0000313" key="14">
    <source>
        <dbReference type="Proteomes" id="UP000184301"/>
    </source>
</evidence>
<name>A0A1M6LBD0_9FIRM</name>
<dbReference type="RefSeq" id="WP_073106656.1">
    <property type="nucleotide sequence ID" value="NZ_FQZY01000014.1"/>
</dbReference>
<dbReference type="AlphaFoldDB" id="A0A1M6LBD0"/>
<dbReference type="PANTHER" id="PTHR48085:SF5">
    <property type="entry name" value="CADMIUM_ZINC-TRANSPORTING ATPASE HMA4-RELATED"/>
    <property type="match status" value="1"/>
</dbReference>
<dbReference type="Gene3D" id="3.40.1110.10">
    <property type="entry name" value="Calcium-transporting ATPase, cytoplasmic domain N"/>
    <property type="match status" value="1"/>
</dbReference>
<dbReference type="InterPro" id="IPR001757">
    <property type="entry name" value="P_typ_ATPase"/>
</dbReference>
<comment type="catalytic activity">
    <reaction evidence="10">
        <text>Cd(2+)(in) + ATP + H2O = Cd(2+)(out) + ADP + phosphate + H(+)</text>
        <dbReference type="Rhea" id="RHEA:12132"/>
        <dbReference type="ChEBI" id="CHEBI:15377"/>
        <dbReference type="ChEBI" id="CHEBI:15378"/>
        <dbReference type="ChEBI" id="CHEBI:30616"/>
        <dbReference type="ChEBI" id="CHEBI:43474"/>
        <dbReference type="ChEBI" id="CHEBI:48775"/>
        <dbReference type="ChEBI" id="CHEBI:456216"/>
        <dbReference type="EC" id="7.2.2.21"/>
    </reaction>
</comment>
<keyword evidence="7 11" id="KW-1133">Transmembrane helix</keyword>
<evidence type="ECO:0000259" key="12">
    <source>
        <dbReference type="Pfam" id="PF00122"/>
    </source>
</evidence>
<dbReference type="PROSITE" id="PS00154">
    <property type="entry name" value="ATPASE_E1_E2"/>
    <property type="match status" value="1"/>
</dbReference>
<dbReference type="InterPro" id="IPR023298">
    <property type="entry name" value="ATPase_P-typ_TM_dom_sf"/>
</dbReference>
<dbReference type="SFLD" id="SFLDG00002">
    <property type="entry name" value="C1.7:_P-type_atpase_like"/>
    <property type="match status" value="1"/>
</dbReference>
<keyword evidence="6" id="KW-1278">Translocase</keyword>
<evidence type="ECO:0000256" key="7">
    <source>
        <dbReference type="ARBA" id="ARBA00022989"/>
    </source>
</evidence>
<dbReference type="InterPro" id="IPR023299">
    <property type="entry name" value="ATPase_P-typ_cyto_dom_N"/>
</dbReference>
<feature type="transmembrane region" description="Helical" evidence="11">
    <location>
        <begin position="237"/>
        <end position="258"/>
    </location>
</feature>
<dbReference type="InterPro" id="IPR027256">
    <property type="entry name" value="P-typ_ATPase_IB"/>
</dbReference>
<dbReference type="GO" id="GO:0016887">
    <property type="term" value="F:ATP hydrolysis activity"/>
    <property type="evidence" value="ECO:0007669"/>
    <property type="project" value="InterPro"/>
</dbReference>
<dbReference type="PANTHER" id="PTHR48085">
    <property type="entry name" value="CADMIUM/ZINC-TRANSPORTING ATPASE HMA2-RELATED"/>
    <property type="match status" value="1"/>
</dbReference>
<protein>
    <recommendedName>
        <fullName evidence="9">Cd(2+)-exporting ATPase</fullName>
        <ecNumber evidence="9">7.2.2.21</ecNumber>
    </recommendedName>
</protein>
<dbReference type="Proteomes" id="UP000184301">
    <property type="component" value="Unassembled WGS sequence"/>
</dbReference>
<proteinExistence type="inferred from homology"/>
<evidence type="ECO:0000256" key="2">
    <source>
        <dbReference type="ARBA" id="ARBA00006024"/>
    </source>
</evidence>
<dbReference type="SUPFAM" id="SSF56784">
    <property type="entry name" value="HAD-like"/>
    <property type="match status" value="1"/>
</dbReference>
<evidence type="ECO:0000313" key="13">
    <source>
        <dbReference type="EMBL" id="SHJ68478.1"/>
    </source>
</evidence>
<dbReference type="GO" id="GO:0008551">
    <property type="term" value="F:P-type cadmium transporter activity"/>
    <property type="evidence" value="ECO:0007669"/>
    <property type="project" value="UniProtKB-EC"/>
</dbReference>
<dbReference type="InterPro" id="IPR008250">
    <property type="entry name" value="ATPase_P-typ_transduc_dom_A_sf"/>
</dbReference>
<evidence type="ECO:0000256" key="11">
    <source>
        <dbReference type="RuleBase" id="RU362081"/>
    </source>
</evidence>
<dbReference type="InterPro" id="IPR036412">
    <property type="entry name" value="HAD-like_sf"/>
</dbReference>
<keyword evidence="11" id="KW-0547">Nucleotide-binding</keyword>